<keyword evidence="8 12" id="KW-1133">Transmembrane helix</keyword>
<evidence type="ECO:0000256" key="7">
    <source>
        <dbReference type="ARBA" id="ARBA00022777"/>
    </source>
</evidence>
<keyword evidence="7" id="KW-0418">Kinase</keyword>
<evidence type="ECO:0000259" key="14">
    <source>
        <dbReference type="PROSITE" id="PS50885"/>
    </source>
</evidence>
<evidence type="ECO:0000313" key="16">
    <source>
        <dbReference type="Proteomes" id="UP000644507"/>
    </source>
</evidence>
<dbReference type="SUPFAM" id="SSF55874">
    <property type="entry name" value="ATPase domain of HSP90 chaperone/DNA topoisomerase II/histidine kinase"/>
    <property type="match status" value="1"/>
</dbReference>
<dbReference type="InterPro" id="IPR050428">
    <property type="entry name" value="TCS_sensor_his_kinase"/>
</dbReference>
<dbReference type="SMART" id="SM00304">
    <property type="entry name" value="HAMP"/>
    <property type="match status" value="1"/>
</dbReference>
<dbReference type="Proteomes" id="UP000644507">
    <property type="component" value="Unassembled WGS sequence"/>
</dbReference>
<sequence length="485" mass="54030">MKSSKPFLPWWKSITWRIQLWYGVALALAIAAMTIAFYRYEREHQLDRLDARLADLVRPILPQVAPGGARNREGPPPPRQRGEGAERRARGPGGEGRPEMPGRKVPEWLSESYWAVAWDPQGEIVYRAGRPAPDFVAYEEGRIADELRTREGHRMMRFMGPGRRVIVVGAPLTLIEPQLRQHTRKLIGVGLGLFGGGLLVGWLIVRWGLRPIGVIGRTATEIAEGDLSKRIDSAHASRELHGLAEVLNTTFAKLEAGIKEREQFTADASHELRTPLTVVIGQIQQLLSAERPGQEYREGLLTAERAAQRMKKLVEELLLLARLDEARHAKRDPMDLADVVRTVASEMRGLVAKRDAELKLDLQPAPLMGDRDAIVRVVANLLGNALQHNPTGVSIRIWTRKGEREVELGVQDSGEGIGQEEQKHLFERFYRVDTARSRRSGVGNSGLGLSICDAFVRQHGGRIEVESEIGRGSTFLVTFPLNSSS</sequence>
<dbReference type="PROSITE" id="PS50109">
    <property type="entry name" value="HIS_KIN"/>
    <property type="match status" value="1"/>
</dbReference>
<dbReference type="EC" id="2.7.13.3" evidence="3"/>
<dbReference type="InterPro" id="IPR005467">
    <property type="entry name" value="His_kinase_dom"/>
</dbReference>
<dbReference type="PROSITE" id="PS50885">
    <property type="entry name" value="HAMP"/>
    <property type="match status" value="1"/>
</dbReference>
<dbReference type="Pfam" id="PF02518">
    <property type="entry name" value="HATPase_c"/>
    <property type="match status" value="1"/>
</dbReference>
<dbReference type="GO" id="GO:0000155">
    <property type="term" value="F:phosphorelay sensor kinase activity"/>
    <property type="evidence" value="ECO:0007669"/>
    <property type="project" value="InterPro"/>
</dbReference>
<keyword evidence="4" id="KW-0597">Phosphoprotein</keyword>
<feature type="region of interest" description="Disordered" evidence="11">
    <location>
        <begin position="64"/>
        <end position="104"/>
    </location>
</feature>
<evidence type="ECO:0000256" key="9">
    <source>
        <dbReference type="ARBA" id="ARBA00023012"/>
    </source>
</evidence>
<dbReference type="SMART" id="SM00388">
    <property type="entry name" value="HisKA"/>
    <property type="match status" value="1"/>
</dbReference>
<dbReference type="Gene3D" id="1.10.287.130">
    <property type="match status" value="1"/>
</dbReference>
<dbReference type="EMBL" id="BMXI01000001">
    <property type="protein sequence ID" value="GHC42125.1"/>
    <property type="molecule type" value="Genomic_DNA"/>
</dbReference>
<dbReference type="PANTHER" id="PTHR45436">
    <property type="entry name" value="SENSOR HISTIDINE KINASE YKOH"/>
    <property type="match status" value="1"/>
</dbReference>
<dbReference type="Pfam" id="PF00512">
    <property type="entry name" value="HisKA"/>
    <property type="match status" value="1"/>
</dbReference>
<accession>A0A918WFR7</accession>
<evidence type="ECO:0000313" key="15">
    <source>
        <dbReference type="EMBL" id="GHC42125.1"/>
    </source>
</evidence>
<dbReference type="SMART" id="SM00387">
    <property type="entry name" value="HATPase_c"/>
    <property type="match status" value="1"/>
</dbReference>
<dbReference type="CDD" id="cd06225">
    <property type="entry name" value="HAMP"/>
    <property type="match status" value="1"/>
</dbReference>
<comment type="caution">
    <text evidence="15">The sequence shown here is derived from an EMBL/GenBank/DDBJ whole genome shotgun (WGS) entry which is preliminary data.</text>
</comment>
<dbReference type="CDD" id="cd00082">
    <property type="entry name" value="HisKA"/>
    <property type="match status" value="1"/>
</dbReference>
<reference evidence="15" key="2">
    <citation type="submission" date="2020-09" db="EMBL/GenBank/DDBJ databases">
        <authorList>
            <person name="Sun Q."/>
            <person name="Kim S."/>
        </authorList>
    </citation>
    <scope>NUCLEOTIDE SEQUENCE</scope>
    <source>
        <strain evidence="15">KCTC 12988</strain>
    </source>
</reference>
<evidence type="ECO:0000256" key="1">
    <source>
        <dbReference type="ARBA" id="ARBA00000085"/>
    </source>
</evidence>
<evidence type="ECO:0000256" key="11">
    <source>
        <dbReference type="SAM" id="MobiDB-lite"/>
    </source>
</evidence>
<name>A0A918WFR7_9BACT</name>
<protein>
    <recommendedName>
        <fullName evidence="3">histidine kinase</fullName>
        <ecNumber evidence="3">2.7.13.3</ecNumber>
    </recommendedName>
</protein>
<feature type="domain" description="Histidine kinase" evidence="13">
    <location>
        <begin position="267"/>
        <end position="483"/>
    </location>
</feature>
<dbReference type="FunFam" id="3.30.565.10:FF:000006">
    <property type="entry name" value="Sensor histidine kinase WalK"/>
    <property type="match status" value="1"/>
</dbReference>
<feature type="compositionally biased region" description="Basic and acidic residues" evidence="11">
    <location>
        <begin position="80"/>
        <end position="89"/>
    </location>
</feature>
<keyword evidence="5" id="KW-0808">Transferase</keyword>
<reference evidence="15" key="1">
    <citation type="journal article" date="2014" name="Int. J. Syst. Evol. Microbiol.">
        <title>Complete genome sequence of Corynebacterium casei LMG S-19264T (=DSM 44701T), isolated from a smear-ripened cheese.</title>
        <authorList>
            <consortium name="US DOE Joint Genome Institute (JGI-PGF)"/>
            <person name="Walter F."/>
            <person name="Albersmeier A."/>
            <person name="Kalinowski J."/>
            <person name="Ruckert C."/>
        </authorList>
    </citation>
    <scope>NUCLEOTIDE SEQUENCE</scope>
    <source>
        <strain evidence="15">KCTC 12988</strain>
    </source>
</reference>
<dbReference type="SUPFAM" id="SSF158472">
    <property type="entry name" value="HAMP domain-like"/>
    <property type="match status" value="1"/>
</dbReference>
<evidence type="ECO:0000256" key="6">
    <source>
        <dbReference type="ARBA" id="ARBA00022692"/>
    </source>
</evidence>
<dbReference type="InterPro" id="IPR036097">
    <property type="entry name" value="HisK_dim/P_sf"/>
</dbReference>
<evidence type="ECO:0000256" key="3">
    <source>
        <dbReference type="ARBA" id="ARBA00012438"/>
    </source>
</evidence>
<keyword evidence="6 12" id="KW-0812">Transmembrane</keyword>
<dbReference type="FunFam" id="1.10.287.130:FF:000001">
    <property type="entry name" value="Two-component sensor histidine kinase"/>
    <property type="match status" value="1"/>
</dbReference>
<feature type="transmembrane region" description="Helical" evidence="12">
    <location>
        <begin position="186"/>
        <end position="209"/>
    </location>
</feature>
<organism evidence="15 16">
    <name type="scientific">Roseibacillus persicicus</name>
    <dbReference type="NCBI Taxonomy" id="454148"/>
    <lineage>
        <taxon>Bacteria</taxon>
        <taxon>Pseudomonadati</taxon>
        <taxon>Verrucomicrobiota</taxon>
        <taxon>Verrucomicrobiia</taxon>
        <taxon>Verrucomicrobiales</taxon>
        <taxon>Verrucomicrobiaceae</taxon>
        <taxon>Roseibacillus</taxon>
    </lineage>
</organism>
<evidence type="ECO:0000256" key="5">
    <source>
        <dbReference type="ARBA" id="ARBA00022679"/>
    </source>
</evidence>
<dbReference type="SUPFAM" id="SSF47384">
    <property type="entry name" value="Homodimeric domain of signal transducing histidine kinase"/>
    <property type="match status" value="1"/>
</dbReference>
<evidence type="ECO:0000256" key="10">
    <source>
        <dbReference type="ARBA" id="ARBA00023136"/>
    </source>
</evidence>
<dbReference type="InterPro" id="IPR003661">
    <property type="entry name" value="HisK_dim/P_dom"/>
</dbReference>
<evidence type="ECO:0000256" key="4">
    <source>
        <dbReference type="ARBA" id="ARBA00022553"/>
    </source>
</evidence>
<feature type="domain" description="HAMP" evidence="14">
    <location>
        <begin position="206"/>
        <end position="259"/>
    </location>
</feature>
<dbReference type="Gene3D" id="3.30.565.10">
    <property type="entry name" value="Histidine kinase-like ATPase, C-terminal domain"/>
    <property type="match status" value="1"/>
</dbReference>
<dbReference type="GO" id="GO:0005886">
    <property type="term" value="C:plasma membrane"/>
    <property type="evidence" value="ECO:0007669"/>
    <property type="project" value="TreeGrafter"/>
</dbReference>
<comment type="catalytic activity">
    <reaction evidence="1">
        <text>ATP + protein L-histidine = ADP + protein N-phospho-L-histidine.</text>
        <dbReference type="EC" id="2.7.13.3"/>
    </reaction>
</comment>
<feature type="transmembrane region" description="Helical" evidence="12">
    <location>
        <begin position="20"/>
        <end position="38"/>
    </location>
</feature>
<evidence type="ECO:0000256" key="12">
    <source>
        <dbReference type="SAM" id="Phobius"/>
    </source>
</evidence>
<dbReference type="InterPro" id="IPR003660">
    <property type="entry name" value="HAMP_dom"/>
</dbReference>
<gene>
    <name evidence="15" type="ORF">GCM10007100_03820</name>
</gene>
<dbReference type="PANTHER" id="PTHR45436:SF5">
    <property type="entry name" value="SENSOR HISTIDINE KINASE TRCS"/>
    <property type="match status" value="1"/>
</dbReference>
<evidence type="ECO:0000256" key="8">
    <source>
        <dbReference type="ARBA" id="ARBA00022989"/>
    </source>
</evidence>
<keyword evidence="9" id="KW-0902">Two-component regulatory system</keyword>
<dbReference type="InterPro" id="IPR036890">
    <property type="entry name" value="HATPase_C_sf"/>
</dbReference>
<dbReference type="Pfam" id="PF00672">
    <property type="entry name" value="HAMP"/>
    <property type="match status" value="1"/>
</dbReference>
<keyword evidence="16" id="KW-1185">Reference proteome</keyword>
<evidence type="ECO:0000259" key="13">
    <source>
        <dbReference type="PROSITE" id="PS50109"/>
    </source>
</evidence>
<dbReference type="PRINTS" id="PR00344">
    <property type="entry name" value="BCTRLSENSOR"/>
</dbReference>
<keyword evidence="10 12" id="KW-0472">Membrane</keyword>
<dbReference type="InterPro" id="IPR004358">
    <property type="entry name" value="Sig_transdc_His_kin-like_C"/>
</dbReference>
<dbReference type="RefSeq" id="WP_189566829.1">
    <property type="nucleotide sequence ID" value="NZ_BMXI01000001.1"/>
</dbReference>
<dbReference type="InterPro" id="IPR003594">
    <property type="entry name" value="HATPase_dom"/>
</dbReference>
<dbReference type="AlphaFoldDB" id="A0A918WFR7"/>
<proteinExistence type="predicted"/>
<comment type="subcellular location">
    <subcellularLocation>
        <location evidence="2">Membrane</location>
    </subcellularLocation>
</comment>
<dbReference type="CDD" id="cd00075">
    <property type="entry name" value="HATPase"/>
    <property type="match status" value="1"/>
</dbReference>
<dbReference type="Gene3D" id="6.10.340.10">
    <property type="match status" value="1"/>
</dbReference>
<evidence type="ECO:0000256" key="2">
    <source>
        <dbReference type="ARBA" id="ARBA00004370"/>
    </source>
</evidence>